<keyword evidence="6" id="KW-0227">DNA damage</keyword>
<evidence type="ECO:0000256" key="10">
    <source>
        <dbReference type="ARBA" id="ARBA00022840"/>
    </source>
</evidence>
<sequence length="627" mass="70585">MSLIAQQSNAIAENINKVSGVIASENVDTQHYQKCAKILKDTFGYAEFRAGQMEVIDKILNGQDALILLPTGGGKSLCYQVPALALEGITIVVSPLISLMQDQVQQLTAQGVKAAYLNSSQDAEESQQITEQLFRGELDLLYVAPERLLKSYFLNSLQRVKVSLIAVDEAHCVSHWGHDFRQDYRQLGRLKSQFQNVPFIALTATADHATQVDIQHQLQLENPFVFKGGFDRPNIRYNLLAKYKGFDQVVAFVKQQDGAAGIVYCNSRAKVDDLTQRLQSAGIKCDAYHAGRDTATREFVQTQFLKDDLQVVIATVAFGMGINKSNVRFVVHHDVPRSVESYYQETGRAGRDGMPAEALLLFDERDAARIKQWISTGTAPDRYDIEMHKFEAMEAFAEAQTCRRQVLLNYFSDYREEQCGNCDICLDPPKLFEGTTQAQQALSCVYRLKQDTSVQYVIDVLRGKSIRRILDNKHNELSTYGIGKDQSDNYWHNIIQQLIHQGLLRIDMTLSGILRINESARAVLKAERIVHLAVPKLSVDTSKRNKAEPVNIDRQLFAKLKHLRKQVAEEENVPAFVIFSDATLADMTDKMPTDKNQFIGVTGVGQTKLERYGEAFITLIEDYLGSR</sequence>
<keyword evidence="4" id="KW-0479">Metal-binding</keyword>
<dbReference type="SMART" id="SM00490">
    <property type="entry name" value="HELICc"/>
    <property type="match status" value="1"/>
</dbReference>
<feature type="domain" description="Helicase ATP-binding" evidence="18">
    <location>
        <begin position="56"/>
        <end position="224"/>
    </location>
</feature>
<dbReference type="GO" id="GO:0043138">
    <property type="term" value="F:3'-5' DNA helicase activity"/>
    <property type="evidence" value="ECO:0007669"/>
    <property type="project" value="UniProtKB-EC"/>
</dbReference>
<evidence type="ECO:0000313" key="20">
    <source>
        <dbReference type="EMBL" id="GAC30631.1"/>
    </source>
</evidence>
<keyword evidence="14" id="KW-0413">Isomerase</keyword>
<dbReference type="NCBIfam" id="TIGR01389">
    <property type="entry name" value="recQ"/>
    <property type="match status" value="1"/>
</dbReference>
<dbReference type="InterPro" id="IPR014001">
    <property type="entry name" value="Helicase_ATP-bd"/>
</dbReference>
<keyword evidence="13" id="KW-0234">DNA repair</keyword>
<dbReference type="FunFam" id="1.10.10.10:FF:000175">
    <property type="entry name" value="ATP-dependent DNA helicase RecQ"/>
    <property type="match status" value="1"/>
</dbReference>
<accession>K6Z313</accession>
<evidence type="ECO:0000256" key="4">
    <source>
        <dbReference type="ARBA" id="ARBA00022723"/>
    </source>
</evidence>
<reference evidence="21" key="1">
    <citation type="journal article" date="2014" name="Environ. Microbiol.">
        <title>Comparative genomics of the marine bacterial genus Glaciecola reveals the high degree of genomic diversity and genomic characteristic for cold adaptation.</title>
        <authorList>
            <person name="Qin Q.L."/>
            <person name="Xie B.B."/>
            <person name="Yu Y."/>
            <person name="Shu Y.L."/>
            <person name="Rong J.C."/>
            <person name="Zhang Y.J."/>
            <person name="Zhao D.L."/>
            <person name="Chen X.L."/>
            <person name="Zhang X.Y."/>
            <person name="Chen B."/>
            <person name="Zhou B.C."/>
            <person name="Zhang Y.Z."/>
        </authorList>
    </citation>
    <scope>NUCLEOTIDE SEQUENCE [LARGE SCALE GENOMIC DNA]</scope>
    <source>
        <strain evidence="21">ACAM 615</strain>
    </source>
</reference>
<dbReference type="GO" id="GO:0006310">
    <property type="term" value="P:DNA recombination"/>
    <property type="evidence" value="ECO:0007669"/>
    <property type="project" value="UniProtKB-UniRule"/>
</dbReference>
<dbReference type="Gene3D" id="1.10.10.10">
    <property type="entry name" value="Winged helix-like DNA-binding domain superfamily/Winged helix DNA-binding domain"/>
    <property type="match status" value="1"/>
</dbReference>
<dbReference type="GO" id="GO:0030894">
    <property type="term" value="C:replisome"/>
    <property type="evidence" value="ECO:0007669"/>
    <property type="project" value="TreeGrafter"/>
</dbReference>
<keyword evidence="9" id="KW-0862">Zinc</keyword>
<dbReference type="PROSITE" id="PS50967">
    <property type="entry name" value="HRDC"/>
    <property type="match status" value="1"/>
</dbReference>
<dbReference type="GO" id="GO:0009378">
    <property type="term" value="F:four-way junction helicase activity"/>
    <property type="evidence" value="ECO:0007669"/>
    <property type="project" value="TreeGrafter"/>
</dbReference>
<dbReference type="InterPro" id="IPR036388">
    <property type="entry name" value="WH-like_DNA-bd_sf"/>
</dbReference>
<dbReference type="InterPro" id="IPR032284">
    <property type="entry name" value="RecQ_Zn-bd"/>
</dbReference>
<dbReference type="InterPro" id="IPR010997">
    <property type="entry name" value="HRDC-like_sf"/>
</dbReference>
<dbReference type="FunFam" id="3.40.50.300:FF:000296">
    <property type="entry name" value="ATP-dependent DNA helicase RecQ"/>
    <property type="match status" value="1"/>
</dbReference>
<dbReference type="SUPFAM" id="SSF47819">
    <property type="entry name" value="HRDC-like"/>
    <property type="match status" value="1"/>
</dbReference>
<evidence type="ECO:0000256" key="7">
    <source>
        <dbReference type="ARBA" id="ARBA00022801"/>
    </source>
</evidence>
<keyword evidence="7 20" id="KW-0378">Hydrolase</keyword>
<evidence type="ECO:0000256" key="5">
    <source>
        <dbReference type="ARBA" id="ARBA00022741"/>
    </source>
</evidence>
<evidence type="ECO:0000259" key="18">
    <source>
        <dbReference type="PROSITE" id="PS51192"/>
    </source>
</evidence>
<dbReference type="GO" id="GO:0005737">
    <property type="term" value="C:cytoplasm"/>
    <property type="evidence" value="ECO:0007669"/>
    <property type="project" value="TreeGrafter"/>
</dbReference>
<comment type="similarity">
    <text evidence="3">Belongs to the helicase family. RecQ subfamily.</text>
</comment>
<dbReference type="SMART" id="SM00487">
    <property type="entry name" value="DEXDc"/>
    <property type="match status" value="1"/>
</dbReference>
<dbReference type="STRING" id="1121922.GCA_000428905_03321"/>
<evidence type="ECO:0000256" key="16">
    <source>
        <dbReference type="NCBIfam" id="TIGR01389"/>
    </source>
</evidence>
<evidence type="ECO:0000259" key="19">
    <source>
        <dbReference type="PROSITE" id="PS51194"/>
    </source>
</evidence>
<dbReference type="Pfam" id="PF09382">
    <property type="entry name" value="RQC"/>
    <property type="match status" value="1"/>
</dbReference>
<evidence type="ECO:0000256" key="3">
    <source>
        <dbReference type="ARBA" id="ARBA00005446"/>
    </source>
</evidence>
<dbReference type="SUPFAM" id="SSF52540">
    <property type="entry name" value="P-loop containing nucleoside triphosphate hydrolases"/>
    <property type="match status" value="2"/>
</dbReference>
<evidence type="ECO:0000256" key="1">
    <source>
        <dbReference type="ARBA" id="ARBA00001946"/>
    </source>
</evidence>
<dbReference type="Pfam" id="PF16124">
    <property type="entry name" value="RecQ_Zn_bind"/>
    <property type="match status" value="1"/>
</dbReference>
<dbReference type="FunFam" id="1.10.150.80:FF:000002">
    <property type="entry name" value="ATP-dependent DNA helicase RecQ"/>
    <property type="match status" value="1"/>
</dbReference>
<dbReference type="GO" id="GO:0016787">
    <property type="term" value="F:hydrolase activity"/>
    <property type="evidence" value="ECO:0007669"/>
    <property type="project" value="UniProtKB-KW"/>
</dbReference>
<dbReference type="InterPro" id="IPR002121">
    <property type="entry name" value="HRDC_dom"/>
</dbReference>
<protein>
    <recommendedName>
        <fullName evidence="16">DNA helicase RecQ</fullName>
        <ecNumber evidence="16">5.6.2.4</ecNumber>
    </recommendedName>
</protein>
<dbReference type="GO" id="GO:0006260">
    <property type="term" value="P:DNA replication"/>
    <property type="evidence" value="ECO:0007669"/>
    <property type="project" value="InterPro"/>
</dbReference>
<comment type="cofactor">
    <cofactor evidence="1">
        <name>Mg(2+)</name>
        <dbReference type="ChEBI" id="CHEBI:18420"/>
    </cofactor>
</comment>
<dbReference type="InterPro" id="IPR027417">
    <property type="entry name" value="P-loop_NTPase"/>
</dbReference>
<keyword evidence="11" id="KW-0238">DNA-binding</keyword>
<comment type="cofactor">
    <cofactor evidence="2">
        <name>Zn(2+)</name>
        <dbReference type="ChEBI" id="CHEBI:29105"/>
    </cofactor>
</comment>
<keyword evidence="21" id="KW-1185">Reference proteome</keyword>
<gene>
    <name evidence="20" type="primary">recQ</name>
    <name evidence="20" type="ORF">GPAL_3791</name>
</gene>
<dbReference type="InterPro" id="IPR011545">
    <property type="entry name" value="DEAD/DEAH_box_helicase_dom"/>
</dbReference>
<evidence type="ECO:0000256" key="8">
    <source>
        <dbReference type="ARBA" id="ARBA00022806"/>
    </source>
</evidence>
<dbReference type="Pfam" id="PF00270">
    <property type="entry name" value="DEAD"/>
    <property type="match status" value="1"/>
</dbReference>
<dbReference type="SMART" id="SM00956">
    <property type="entry name" value="RQC"/>
    <property type="match status" value="1"/>
</dbReference>
<evidence type="ECO:0000313" key="21">
    <source>
        <dbReference type="Proteomes" id="UP000006251"/>
    </source>
</evidence>
<keyword evidence="10" id="KW-0067">ATP-binding</keyword>
<dbReference type="PROSITE" id="PS51192">
    <property type="entry name" value="HELICASE_ATP_BIND_1"/>
    <property type="match status" value="1"/>
</dbReference>
<comment type="caution">
    <text evidence="20">The sequence shown here is derived from an EMBL/GenBank/DDBJ whole genome shotgun (WGS) entry which is preliminary data.</text>
</comment>
<dbReference type="GO" id="GO:0009432">
    <property type="term" value="P:SOS response"/>
    <property type="evidence" value="ECO:0007669"/>
    <property type="project" value="UniProtKB-UniRule"/>
</dbReference>
<evidence type="ECO:0000256" key="6">
    <source>
        <dbReference type="ARBA" id="ARBA00022763"/>
    </source>
</evidence>
<dbReference type="FunFam" id="3.40.50.300:FF:000156">
    <property type="entry name" value="ATP-dependent DNA helicase recQ"/>
    <property type="match status" value="1"/>
</dbReference>
<dbReference type="EC" id="5.6.2.4" evidence="16"/>
<evidence type="ECO:0000259" key="17">
    <source>
        <dbReference type="PROSITE" id="PS50967"/>
    </source>
</evidence>
<dbReference type="GO" id="GO:0043590">
    <property type="term" value="C:bacterial nucleoid"/>
    <property type="evidence" value="ECO:0007669"/>
    <property type="project" value="TreeGrafter"/>
</dbReference>
<dbReference type="InterPro" id="IPR004589">
    <property type="entry name" value="DNA_helicase_ATP-dep_RecQ"/>
</dbReference>
<dbReference type="PANTHER" id="PTHR13710">
    <property type="entry name" value="DNA HELICASE RECQ FAMILY MEMBER"/>
    <property type="match status" value="1"/>
</dbReference>
<dbReference type="CDD" id="cd18794">
    <property type="entry name" value="SF2_C_RecQ"/>
    <property type="match status" value="1"/>
</dbReference>
<name>K6Z313_9ALTE</name>
<dbReference type="Proteomes" id="UP000006251">
    <property type="component" value="Unassembled WGS sequence"/>
</dbReference>
<dbReference type="InterPro" id="IPR006293">
    <property type="entry name" value="DNA_helicase_ATP-dep_RecQ_bac"/>
</dbReference>
<dbReference type="GO" id="GO:0046872">
    <property type="term" value="F:metal ion binding"/>
    <property type="evidence" value="ECO:0007669"/>
    <property type="project" value="UniProtKB-KW"/>
</dbReference>
<feature type="domain" description="Helicase C-terminal" evidence="19">
    <location>
        <begin position="245"/>
        <end position="398"/>
    </location>
</feature>
<dbReference type="GO" id="GO:0005524">
    <property type="term" value="F:ATP binding"/>
    <property type="evidence" value="ECO:0007669"/>
    <property type="project" value="UniProtKB-KW"/>
</dbReference>
<dbReference type="NCBIfam" id="TIGR00614">
    <property type="entry name" value="recQ_fam"/>
    <property type="match status" value="1"/>
</dbReference>
<comment type="catalytic activity">
    <reaction evidence="15">
        <text>Couples ATP hydrolysis with the unwinding of duplex DNA by translocating in the 3'-5' direction.</text>
        <dbReference type="EC" id="5.6.2.4"/>
    </reaction>
</comment>
<evidence type="ECO:0000256" key="15">
    <source>
        <dbReference type="ARBA" id="ARBA00034617"/>
    </source>
</evidence>
<dbReference type="EMBL" id="BAEQ01000065">
    <property type="protein sequence ID" value="GAC30631.1"/>
    <property type="molecule type" value="Genomic_DNA"/>
</dbReference>
<dbReference type="GO" id="GO:0006281">
    <property type="term" value="P:DNA repair"/>
    <property type="evidence" value="ECO:0007669"/>
    <property type="project" value="UniProtKB-KW"/>
</dbReference>
<dbReference type="CDD" id="cd17920">
    <property type="entry name" value="DEXHc_RecQ"/>
    <property type="match status" value="1"/>
</dbReference>
<feature type="domain" description="HRDC" evidence="17">
    <location>
        <begin position="550"/>
        <end position="627"/>
    </location>
</feature>
<dbReference type="AlphaFoldDB" id="K6Z313"/>
<dbReference type="PROSITE" id="PS51194">
    <property type="entry name" value="HELICASE_CTER"/>
    <property type="match status" value="1"/>
</dbReference>
<dbReference type="InterPro" id="IPR018982">
    <property type="entry name" value="RQC_domain"/>
</dbReference>
<keyword evidence="12" id="KW-0233">DNA recombination</keyword>
<dbReference type="Pfam" id="PF00570">
    <property type="entry name" value="HRDC"/>
    <property type="match status" value="1"/>
</dbReference>
<organism evidence="20 21">
    <name type="scientific">Brumicola pallidula DSM 14239 = ACAM 615</name>
    <dbReference type="NCBI Taxonomy" id="1121922"/>
    <lineage>
        <taxon>Bacteria</taxon>
        <taxon>Pseudomonadati</taxon>
        <taxon>Pseudomonadota</taxon>
        <taxon>Gammaproteobacteria</taxon>
        <taxon>Alteromonadales</taxon>
        <taxon>Alteromonadaceae</taxon>
        <taxon>Brumicola</taxon>
    </lineage>
</organism>
<keyword evidence="8 20" id="KW-0347">Helicase</keyword>
<dbReference type="Gene3D" id="3.40.50.300">
    <property type="entry name" value="P-loop containing nucleotide triphosphate hydrolases"/>
    <property type="match status" value="2"/>
</dbReference>
<evidence type="ECO:0000256" key="14">
    <source>
        <dbReference type="ARBA" id="ARBA00023235"/>
    </source>
</evidence>
<evidence type="ECO:0000256" key="11">
    <source>
        <dbReference type="ARBA" id="ARBA00023125"/>
    </source>
</evidence>
<evidence type="ECO:0000256" key="9">
    <source>
        <dbReference type="ARBA" id="ARBA00022833"/>
    </source>
</evidence>
<dbReference type="Gene3D" id="1.10.150.80">
    <property type="entry name" value="HRDC domain"/>
    <property type="match status" value="1"/>
</dbReference>
<dbReference type="InterPro" id="IPR044876">
    <property type="entry name" value="HRDC_dom_sf"/>
</dbReference>
<keyword evidence="5" id="KW-0547">Nucleotide-binding</keyword>
<evidence type="ECO:0000256" key="12">
    <source>
        <dbReference type="ARBA" id="ARBA00023172"/>
    </source>
</evidence>
<dbReference type="Pfam" id="PF00271">
    <property type="entry name" value="Helicase_C"/>
    <property type="match status" value="1"/>
</dbReference>
<dbReference type="SMART" id="SM00341">
    <property type="entry name" value="HRDC"/>
    <property type="match status" value="1"/>
</dbReference>
<proteinExistence type="inferred from homology"/>
<dbReference type="InterPro" id="IPR001650">
    <property type="entry name" value="Helicase_C-like"/>
</dbReference>
<dbReference type="PANTHER" id="PTHR13710:SF105">
    <property type="entry name" value="ATP-DEPENDENT DNA HELICASE Q1"/>
    <property type="match status" value="1"/>
</dbReference>
<evidence type="ECO:0000256" key="2">
    <source>
        <dbReference type="ARBA" id="ARBA00001947"/>
    </source>
</evidence>
<dbReference type="GO" id="GO:0003677">
    <property type="term" value="F:DNA binding"/>
    <property type="evidence" value="ECO:0007669"/>
    <property type="project" value="UniProtKB-KW"/>
</dbReference>
<evidence type="ECO:0000256" key="13">
    <source>
        <dbReference type="ARBA" id="ARBA00023204"/>
    </source>
</evidence>